<keyword evidence="2" id="KW-1185">Reference proteome</keyword>
<reference evidence="1 2" key="1">
    <citation type="submission" date="2024-02" db="EMBL/GenBank/DDBJ databases">
        <authorList>
            <person name="Vignale AGUSTIN F."/>
            <person name="Sosa J E."/>
            <person name="Modenutti C."/>
        </authorList>
    </citation>
    <scope>NUCLEOTIDE SEQUENCE [LARGE SCALE GENOMIC DNA]</scope>
</reference>
<comment type="caution">
    <text evidence="1">The sequence shown here is derived from an EMBL/GenBank/DDBJ whole genome shotgun (WGS) entry which is preliminary data.</text>
</comment>
<sequence length="224" mass="24815">MVGSKSAKSYSLVENNDDFTPVSESPTLEKAHDHVPVLSEPSNLGLHHPNLTVKGISSLVAMVGKMNQGRDFIEELIVFPNNNDNYVSKEGEIGEVGKYLNKELPFLANGGESSIVNMVECLETNGKIFRDLILPLSNKGKDKLLFVKLMSVRILKGERHNYEEMEEEGEEFLCKQAAKGGGLFSRQIRWSRDVLQRGIDVVLQSNSHGHIDVVIMRVTIGHGG</sequence>
<evidence type="ECO:0000313" key="1">
    <source>
        <dbReference type="EMBL" id="CAK9175419.1"/>
    </source>
</evidence>
<accession>A0ABC8U0X8</accession>
<proteinExistence type="predicted"/>
<evidence type="ECO:0000313" key="2">
    <source>
        <dbReference type="Proteomes" id="UP001642360"/>
    </source>
</evidence>
<organism evidence="1 2">
    <name type="scientific">Ilex paraguariensis</name>
    <name type="common">yerba mate</name>
    <dbReference type="NCBI Taxonomy" id="185542"/>
    <lineage>
        <taxon>Eukaryota</taxon>
        <taxon>Viridiplantae</taxon>
        <taxon>Streptophyta</taxon>
        <taxon>Embryophyta</taxon>
        <taxon>Tracheophyta</taxon>
        <taxon>Spermatophyta</taxon>
        <taxon>Magnoliopsida</taxon>
        <taxon>eudicotyledons</taxon>
        <taxon>Gunneridae</taxon>
        <taxon>Pentapetalae</taxon>
        <taxon>asterids</taxon>
        <taxon>campanulids</taxon>
        <taxon>Aquifoliales</taxon>
        <taxon>Aquifoliaceae</taxon>
        <taxon>Ilex</taxon>
    </lineage>
</organism>
<protein>
    <submittedName>
        <fullName evidence="1">Uncharacterized protein</fullName>
    </submittedName>
</protein>
<dbReference type="EMBL" id="CAUOFW020006613">
    <property type="protein sequence ID" value="CAK9175419.1"/>
    <property type="molecule type" value="Genomic_DNA"/>
</dbReference>
<gene>
    <name evidence="1" type="ORF">ILEXP_LOCUS45221</name>
</gene>
<dbReference type="Proteomes" id="UP001642360">
    <property type="component" value="Unassembled WGS sequence"/>
</dbReference>
<dbReference type="AlphaFoldDB" id="A0ABC8U0X8"/>
<name>A0ABC8U0X8_9AQUA</name>